<dbReference type="AlphaFoldDB" id="A0A4Q2DGK8"/>
<gene>
    <name evidence="1" type="ORF">EST38_g6873</name>
</gene>
<sequence length="307" mass="34297">MSLSMKASEGLPPDLSKQIELIDTALGGHLNMGPEKLQSFALGMSNKVSDVEENVDAFIRKARLPSPVGTFLISEKAFSSLKEDPLLQTALVLRVLRYVSPKPWGSLQAQGKRRMHRLDELVSRLQNPITRTTPPFAMGSEVLWKPVISRARKLKNLAESAPRPLDVIAWLACRQPPDAQTAHATADVDLTESLLGAFAARKSGSGPKHFESMYDCRFLIRMDLDALPEELISNLSAFKSRIILNCESTWFYPRVSLQTEDRMQLLHDEITPSSELSSQKRTTWKPKGQGTTAAVDWINITFIRTLK</sequence>
<reference evidence="1 2" key="1">
    <citation type="submission" date="2019-01" db="EMBL/GenBank/DDBJ databases">
        <title>Draft genome sequence of Psathyrella aberdarensis IHI B618.</title>
        <authorList>
            <person name="Buettner E."/>
            <person name="Kellner H."/>
        </authorList>
    </citation>
    <scope>NUCLEOTIDE SEQUENCE [LARGE SCALE GENOMIC DNA]</scope>
    <source>
        <strain evidence="1 2">IHI B618</strain>
    </source>
</reference>
<protein>
    <submittedName>
        <fullName evidence="1">Uncharacterized protein</fullName>
    </submittedName>
</protein>
<dbReference type="EMBL" id="SDEE01000229">
    <property type="protein sequence ID" value="RXW18977.1"/>
    <property type="molecule type" value="Genomic_DNA"/>
</dbReference>
<name>A0A4Q2DGK8_9AGAR</name>
<keyword evidence="2" id="KW-1185">Reference proteome</keyword>
<dbReference type="OrthoDB" id="434144at2759"/>
<proteinExistence type="predicted"/>
<accession>A0A4Q2DGK8</accession>
<dbReference type="Proteomes" id="UP000290288">
    <property type="component" value="Unassembled WGS sequence"/>
</dbReference>
<organism evidence="1 2">
    <name type="scientific">Candolleomyces aberdarensis</name>
    <dbReference type="NCBI Taxonomy" id="2316362"/>
    <lineage>
        <taxon>Eukaryota</taxon>
        <taxon>Fungi</taxon>
        <taxon>Dikarya</taxon>
        <taxon>Basidiomycota</taxon>
        <taxon>Agaricomycotina</taxon>
        <taxon>Agaricomycetes</taxon>
        <taxon>Agaricomycetidae</taxon>
        <taxon>Agaricales</taxon>
        <taxon>Agaricineae</taxon>
        <taxon>Psathyrellaceae</taxon>
        <taxon>Candolleomyces</taxon>
    </lineage>
</organism>
<evidence type="ECO:0000313" key="2">
    <source>
        <dbReference type="Proteomes" id="UP000290288"/>
    </source>
</evidence>
<evidence type="ECO:0000313" key="1">
    <source>
        <dbReference type="EMBL" id="RXW18977.1"/>
    </source>
</evidence>
<dbReference type="STRING" id="2316362.A0A4Q2DGK8"/>
<comment type="caution">
    <text evidence="1">The sequence shown here is derived from an EMBL/GenBank/DDBJ whole genome shotgun (WGS) entry which is preliminary data.</text>
</comment>